<feature type="compositionally biased region" description="Low complexity" evidence="15">
    <location>
        <begin position="40"/>
        <end position="51"/>
    </location>
</feature>
<comment type="catalytic activity">
    <reaction evidence="12">
        <text>L-seryl-[protein] + ATP = O-phospho-L-seryl-[protein] + ADP + H(+)</text>
        <dbReference type="Rhea" id="RHEA:17989"/>
        <dbReference type="Rhea" id="RHEA-COMP:9863"/>
        <dbReference type="Rhea" id="RHEA-COMP:11604"/>
        <dbReference type="ChEBI" id="CHEBI:15378"/>
        <dbReference type="ChEBI" id="CHEBI:29999"/>
        <dbReference type="ChEBI" id="CHEBI:30616"/>
        <dbReference type="ChEBI" id="CHEBI:83421"/>
        <dbReference type="ChEBI" id="CHEBI:456216"/>
        <dbReference type="EC" id="2.7.11.25"/>
    </reaction>
</comment>
<feature type="compositionally biased region" description="Pro residues" evidence="15">
    <location>
        <begin position="85"/>
        <end position="100"/>
    </location>
</feature>
<comment type="similarity">
    <text evidence="1">Belongs to the protein kinase superfamily. STE Ser/Thr protein kinase family. MAP kinase kinase kinase subfamily.</text>
</comment>
<feature type="coiled-coil region" evidence="14">
    <location>
        <begin position="164"/>
        <end position="191"/>
    </location>
</feature>
<dbReference type="PANTHER" id="PTHR48016:SF56">
    <property type="entry name" value="MAPKK KINASE"/>
    <property type="match status" value="1"/>
</dbReference>
<organism evidence="17 18">
    <name type="scientific">Paspalum notatum var. saurae</name>
    <dbReference type="NCBI Taxonomy" id="547442"/>
    <lineage>
        <taxon>Eukaryota</taxon>
        <taxon>Viridiplantae</taxon>
        <taxon>Streptophyta</taxon>
        <taxon>Embryophyta</taxon>
        <taxon>Tracheophyta</taxon>
        <taxon>Spermatophyta</taxon>
        <taxon>Magnoliopsida</taxon>
        <taxon>Liliopsida</taxon>
        <taxon>Poales</taxon>
        <taxon>Poaceae</taxon>
        <taxon>PACMAD clade</taxon>
        <taxon>Panicoideae</taxon>
        <taxon>Andropogonodae</taxon>
        <taxon>Paspaleae</taxon>
        <taxon>Paspalinae</taxon>
        <taxon>Paspalum</taxon>
    </lineage>
</organism>
<feature type="compositionally biased region" description="Low complexity" evidence="15">
    <location>
        <begin position="67"/>
        <end position="84"/>
    </location>
</feature>
<evidence type="ECO:0000256" key="4">
    <source>
        <dbReference type="ARBA" id="ARBA00022527"/>
    </source>
</evidence>
<feature type="region of interest" description="Disordered" evidence="15">
    <location>
        <begin position="30"/>
        <end position="132"/>
    </location>
</feature>
<evidence type="ECO:0000256" key="8">
    <source>
        <dbReference type="ARBA" id="ARBA00022840"/>
    </source>
</evidence>
<dbReference type="GO" id="GO:0005737">
    <property type="term" value="C:cytoplasm"/>
    <property type="evidence" value="ECO:0007669"/>
    <property type="project" value="TreeGrafter"/>
</dbReference>
<evidence type="ECO:0000256" key="2">
    <source>
        <dbReference type="ARBA" id="ARBA00012406"/>
    </source>
</evidence>
<evidence type="ECO:0000313" key="17">
    <source>
        <dbReference type="EMBL" id="WVZ92921.1"/>
    </source>
</evidence>
<feature type="binding site" evidence="13">
    <location>
        <position position="160"/>
    </location>
    <ligand>
        <name>ATP</name>
        <dbReference type="ChEBI" id="CHEBI:30616"/>
    </ligand>
</feature>
<keyword evidence="18" id="KW-1185">Reference proteome</keyword>
<evidence type="ECO:0000256" key="9">
    <source>
        <dbReference type="ARBA" id="ARBA00022843"/>
    </source>
</evidence>
<evidence type="ECO:0000256" key="10">
    <source>
        <dbReference type="ARBA" id="ARBA00023054"/>
    </source>
</evidence>
<keyword evidence="5" id="KW-0808">Transferase</keyword>
<dbReference type="FunFam" id="1.10.510.10:FF:000382">
    <property type="entry name" value="Mitogen-activated protein kinase kinase kinase 2"/>
    <property type="match status" value="1"/>
</dbReference>
<comment type="catalytic activity">
    <reaction evidence="11">
        <text>L-threonyl-[protein] + ATP = O-phospho-L-threonyl-[protein] + ADP + H(+)</text>
        <dbReference type="Rhea" id="RHEA:46608"/>
        <dbReference type="Rhea" id="RHEA-COMP:11060"/>
        <dbReference type="Rhea" id="RHEA-COMP:11605"/>
        <dbReference type="ChEBI" id="CHEBI:15378"/>
        <dbReference type="ChEBI" id="CHEBI:30013"/>
        <dbReference type="ChEBI" id="CHEBI:30616"/>
        <dbReference type="ChEBI" id="CHEBI:61977"/>
        <dbReference type="ChEBI" id="CHEBI:456216"/>
        <dbReference type="EC" id="2.7.11.25"/>
    </reaction>
</comment>
<feature type="region of interest" description="Disordered" evidence="15">
    <location>
        <begin position="679"/>
        <end position="714"/>
    </location>
</feature>
<dbReference type="InterPro" id="IPR017441">
    <property type="entry name" value="Protein_kinase_ATP_BS"/>
</dbReference>
<dbReference type="GO" id="GO:0005524">
    <property type="term" value="F:ATP binding"/>
    <property type="evidence" value="ECO:0007669"/>
    <property type="project" value="UniProtKB-UniRule"/>
</dbReference>
<name>A0AAQ3XCK1_PASNO</name>
<keyword evidence="10 14" id="KW-0175">Coiled coil</keyword>
<evidence type="ECO:0000256" key="1">
    <source>
        <dbReference type="ARBA" id="ARBA00006529"/>
    </source>
</evidence>
<evidence type="ECO:0000256" key="15">
    <source>
        <dbReference type="SAM" id="MobiDB-lite"/>
    </source>
</evidence>
<dbReference type="InterPro" id="IPR050538">
    <property type="entry name" value="MAP_kinase_kinase_kinase"/>
</dbReference>
<evidence type="ECO:0000256" key="6">
    <source>
        <dbReference type="ARBA" id="ARBA00022741"/>
    </source>
</evidence>
<keyword evidence="3" id="KW-1017">Isopeptide bond</keyword>
<dbReference type="AlphaFoldDB" id="A0AAQ3XCK1"/>
<feature type="compositionally biased region" description="Gly residues" evidence="15">
    <location>
        <begin position="108"/>
        <end position="124"/>
    </location>
</feature>
<dbReference type="GO" id="GO:0004709">
    <property type="term" value="F:MAP kinase kinase kinase activity"/>
    <property type="evidence" value="ECO:0007669"/>
    <property type="project" value="UniProtKB-EC"/>
</dbReference>
<dbReference type="FunFam" id="3.30.200.20:FF:000387">
    <property type="entry name" value="Serine/threonine-protein kinase STE11"/>
    <property type="match status" value="1"/>
</dbReference>
<keyword evidence="8 13" id="KW-0067">ATP-binding</keyword>
<gene>
    <name evidence="17" type="ORF">U9M48_038951</name>
</gene>
<evidence type="ECO:0000256" key="13">
    <source>
        <dbReference type="PROSITE-ProRule" id="PRU10141"/>
    </source>
</evidence>
<dbReference type="SUPFAM" id="SSF56112">
    <property type="entry name" value="Protein kinase-like (PK-like)"/>
    <property type="match status" value="1"/>
</dbReference>
<keyword evidence="9" id="KW-0832">Ubl conjugation</keyword>
<dbReference type="Pfam" id="PF00069">
    <property type="entry name" value="Pkinase"/>
    <property type="match status" value="1"/>
</dbReference>
<dbReference type="EC" id="2.7.11.25" evidence="2"/>
<evidence type="ECO:0000256" key="12">
    <source>
        <dbReference type="ARBA" id="ARBA00048329"/>
    </source>
</evidence>
<sequence length="714" mass="77466">MRRDDAGGGGGGGGFHELFDSVRRSISFRVGTAAHDEPPAAAASSSTSTAAGGFRERISNRLRRSRGMGLLGVAAKSPSPARRLLPPPPLSPPPPPPPPVAAASPSDGCGGVGGGGGEASGGGEENPPIRWRKGDLIGSGAFGQVYLGMDLDSGELLAVKQVLIGSSNATREKAQAHVRELEDEVRMLKNLSHPNIVRYIGTAREENTLNILLEFVPGGSIQSLLGRLGSFPEAFICSSGHQEVYETAFAWSGVFASQWNHTQGYKGKKISPGANILVDNKGCIKLADFGASKQVEKLATATAAKTMKGTPYWMAPEVIVGSGHNCSADIWSVGCTVIEMATGKPPWSLEYQEVSLLYYVGTTKSHPPIPEHLSPEAKDFLLKCLQKELEMRSAASDLLQHPFVTGGLENLCQLNHVAPKETSSNELPAYVMPPGDSDLSRPGKLRNMSSYKSSDTKPLWDMHCNDDEMCQFADKDDIPMVGSSFNPMSEPSDEWESKLDISPEQRFCHSKEFCGLAKHAESRISENDFTSPCEGSCEEDDEFTESKIKEFLDEKATDLKKLQTPLYEFYNTVNAGVSQGDIDVCRASNITNPQLPPQASKMVGGAALEPICVNVYNASPKSCARRFSRSSVESSHVLREIASPQLNKLADSVHDDIQDNASFSFLEIQRKWKEELDQELKREREMRSSGYGKAPSPSPKSRRLTGKRDRSPVY</sequence>
<dbReference type="PROSITE" id="PS50011">
    <property type="entry name" value="PROTEIN_KINASE_DOM"/>
    <property type="match status" value="1"/>
</dbReference>
<dbReference type="Gene3D" id="1.10.510.10">
    <property type="entry name" value="Transferase(Phosphotransferase) domain 1"/>
    <property type="match status" value="1"/>
</dbReference>
<dbReference type="InterPro" id="IPR011009">
    <property type="entry name" value="Kinase-like_dom_sf"/>
</dbReference>
<evidence type="ECO:0000256" key="5">
    <source>
        <dbReference type="ARBA" id="ARBA00022679"/>
    </source>
</evidence>
<accession>A0AAQ3XCK1</accession>
<dbReference type="PANTHER" id="PTHR48016">
    <property type="entry name" value="MAP KINASE KINASE KINASE SSK2-RELATED-RELATED"/>
    <property type="match status" value="1"/>
</dbReference>
<dbReference type="PROSITE" id="PS00107">
    <property type="entry name" value="PROTEIN_KINASE_ATP"/>
    <property type="match status" value="1"/>
</dbReference>
<dbReference type="InterPro" id="IPR000719">
    <property type="entry name" value="Prot_kinase_dom"/>
</dbReference>
<dbReference type="Proteomes" id="UP001341281">
    <property type="component" value="Chromosome 09"/>
</dbReference>
<evidence type="ECO:0000256" key="3">
    <source>
        <dbReference type="ARBA" id="ARBA00022499"/>
    </source>
</evidence>
<feature type="domain" description="Protein kinase" evidence="16">
    <location>
        <begin position="131"/>
        <end position="404"/>
    </location>
</feature>
<keyword evidence="7" id="KW-0418">Kinase</keyword>
<evidence type="ECO:0000313" key="18">
    <source>
        <dbReference type="Proteomes" id="UP001341281"/>
    </source>
</evidence>
<evidence type="ECO:0000256" key="14">
    <source>
        <dbReference type="SAM" id="Coils"/>
    </source>
</evidence>
<dbReference type="EMBL" id="CP144753">
    <property type="protein sequence ID" value="WVZ92921.1"/>
    <property type="molecule type" value="Genomic_DNA"/>
</dbReference>
<dbReference type="CDD" id="cd06606">
    <property type="entry name" value="STKc_MAPKKK"/>
    <property type="match status" value="1"/>
</dbReference>
<reference evidence="17 18" key="1">
    <citation type="submission" date="2024-02" db="EMBL/GenBank/DDBJ databases">
        <title>High-quality chromosome-scale genome assembly of Pensacola bahiagrass (Paspalum notatum Flugge var. saurae).</title>
        <authorList>
            <person name="Vega J.M."/>
            <person name="Podio M."/>
            <person name="Orjuela J."/>
            <person name="Siena L.A."/>
            <person name="Pessino S.C."/>
            <person name="Combes M.C."/>
            <person name="Mariac C."/>
            <person name="Albertini E."/>
            <person name="Pupilli F."/>
            <person name="Ortiz J.P.A."/>
            <person name="Leblanc O."/>
        </authorList>
    </citation>
    <scope>NUCLEOTIDE SEQUENCE [LARGE SCALE GENOMIC DNA]</scope>
    <source>
        <strain evidence="17">R1</strain>
        <tissue evidence="17">Leaf</tissue>
    </source>
</reference>
<keyword evidence="4" id="KW-0723">Serine/threonine-protein kinase</keyword>
<evidence type="ECO:0000259" key="16">
    <source>
        <dbReference type="PROSITE" id="PS50011"/>
    </source>
</evidence>
<keyword evidence="6 13" id="KW-0547">Nucleotide-binding</keyword>
<proteinExistence type="inferred from homology"/>
<evidence type="ECO:0000256" key="11">
    <source>
        <dbReference type="ARBA" id="ARBA00047559"/>
    </source>
</evidence>
<protein>
    <recommendedName>
        <fullName evidence="2">mitogen-activated protein kinase kinase kinase</fullName>
        <ecNumber evidence="2">2.7.11.25</ecNumber>
    </recommendedName>
</protein>
<evidence type="ECO:0000256" key="7">
    <source>
        <dbReference type="ARBA" id="ARBA00022777"/>
    </source>
</evidence>